<feature type="transmembrane region" description="Helical" evidence="1">
    <location>
        <begin position="233"/>
        <end position="255"/>
    </location>
</feature>
<feature type="transmembrane region" description="Helical" evidence="1">
    <location>
        <begin position="138"/>
        <end position="159"/>
    </location>
</feature>
<feature type="transmembrane region" description="Helical" evidence="1">
    <location>
        <begin position="311"/>
        <end position="329"/>
    </location>
</feature>
<gene>
    <name evidence="2" type="ORF">INT46_008348</name>
</gene>
<protein>
    <submittedName>
        <fullName evidence="2">Uncharacterized protein</fullName>
    </submittedName>
</protein>
<dbReference type="SUPFAM" id="SSF103481">
    <property type="entry name" value="Multidrug resistance efflux transporter EmrE"/>
    <property type="match status" value="1"/>
</dbReference>
<dbReference type="Proteomes" id="UP000650833">
    <property type="component" value="Unassembled WGS sequence"/>
</dbReference>
<reference evidence="2" key="1">
    <citation type="submission" date="2020-12" db="EMBL/GenBank/DDBJ databases">
        <title>Metabolic potential, ecology and presence of endohyphal bacteria is reflected in genomic diversity of Mucoromycotina.</title>
        <authorList>
            <person name="Muszewska A."/>
            <person name="Okrasinska A."/>
            <person name="Steczkiewicz K."/>
            <person name="Drgas O."/>
            <person name="Orlowska M."/>
            <person name="Perlinska-Lenart U."/>
            <person name="Aleksandrzak-Piekarczyk T."/>
            <person name="Szatraj K."/>
            <person name="Zielenkiewicz U."/>
            <person name="Pilsyk S."/>
            <person name="Malc E."/>
            <person name="Mieczkowski P."/>
            <person name="Kruszewska J.S."/>
            <person name="Biernat P."/>
            <person name="Pawlowska J."/>
        </authorList>
    </citation>
    <scope>NUCLEOTIDE SEQUENCE</scope>
    <source>
        <strain evidence="2">CBS 226.32</strain>
    </source>
</reference>
<evidence type="ECO:0000313" key="3">
    <source>
        <dbReference type="Proteomes" id="UP000650833"/>
    </source>
</evidence>
<dbReference type="PANTHER" id="PTHR13146">
    <property type="match status" value="1"/>
</dbReference>
<feature type="transmembrane region" description="Helical" evidence="1">
    <location>
        <begin position="21"/>
        <end position="39"/>
    </location>
</feature>
<proteinExistence type="predicted"/>
<keyword evidence="1" id="KW-0812">Transmembrane</keyword>
<dbReference type="InterPro" id="IPR037185">
    <property type="entry name" value="EmrE-like"/>
</dbReference>
<dbReference type="PANTHER" id="PTHR13146:SF1">
    <property type="entry name" value="SUGAR PHOSPHATE TRANSPORTER DOMAIN-CONTAINING PROTEIN"/>
    <property type="match status" value="1"/>
</dbReference>
<sequence>MGAIGKQQLNNITYQIILHQIGFLLTGLCTTLGVQWLFYRGAATSMSLLPQLSSYTGMLLVGLFVPILLKKKEQMALQNRTIFSKEETDDHLFKDHLISSTLDTNTLVEITHQDQQANLKLPTSAYMKEEGPIPHFSIIKLASLDIISSFALTIGFSIIGSGMYQVIYSSVVIWCAIFTWFFMGRALSQIQWLAIIGTSIGLGISSLDSIRGSPLQTDVFATSTNQEDTTRNALFNGTLMTLGGTLISACIYVYADNILSKSDRQPLPARVCCWMGVYTSLFTWLWISLYTLPQLNDIIHIDVDTSTTKVLFMYFIVTIANALHSWSYYELIEQTGNVATGILQGLRAILVYSISHVWYCQEDSAQCFTTSKGCGSLIVIGCVLVFTLGKK</sequence>
<accession>A0A8H7QQH5</accession>
<feature type="transmembrane region" description="Helical" evidence="1">
    <location>
        <begin position="341"/>
        <end position="358"/>
    </location>
</feature>
<dbReference type="EMBL" id="JAEPRC010000469">
    <property type="protein sequence ID" value="KAG2196602.1"/>
    <property type="molecule type" value="Genomic_DNA"/>
</dbReference>
<dbReference type="AlphaFoldDB" id="A0A8H7QQH5"/>
<feature type="transmembrane region" description="Helical" evidence="1">
    <location>
        <begin position="51"/>
        <end position="69"/>
    </location>
</feature>
<feature type="transmembrane region" description="Helical" evidence="1">
    <location>
        <begin position="165"/>
        <end position="183"/>
    </location>
</feature>
<feature type="transmembrane region" description="Helical" evidence="1">
    <location>
        <begin position="370"/>
        <end position="389"/>
    </location>
</feature>
<keyword evidence="3" id="KW-1185">Reference proteome</keyword>
<dbReference type="OrthoDB" id="29773at2759"/>
<comment type="caution">
    <text evidence="2">The sequence shown here is derived from an EMBL/GenBank/DDBJ whole genome shotgun (WGS) entry which is preliminary data.</text>
</comment>
<name>A0A8H7QQH5_9FUNG</name>
<feature type="transmembrane region" description="Helical" evidence="1">
    <location>
        <begin position="267"/>
        <end position="287"/>
    </location>
</feature>
<evidence type="ECO:0000313" key="2">
    <source>
        <dbReference type="EMBL" id="KAG2196602.1"/>
    </source>
</evidence>
<keyword evidence="1" id="KW-0472">Membrane</keyword>
<evidence type="ECO:0000256" key="1">
    <source>
        <dbReference type="SAM" id="Phobius"/>
    </source>
</evidence>
<keyword evidence="1" id="KW-1133">Transmembrane helix</keyword>
<organism evidence="2 3">
    <name type="scientific">Mucor plumbeus</name>
    <dbReference type="NCBI Taxonomy" id="97098"/>
    <lineage>
        <taxon>Eukaryota</taxon>
        <taxon>Fungi</taxon>
        <taxon>Fungi incertae sedis</taxon>
        <taxon>Mucoromycota</taxon>
        <taxon>Mucoromycotina</taxon>
        <taxon>Mucoromycetes</taxon>
        <taxon>Mucorales</taxon>
        <taxon>Mucorineae</taxon>
        <taxon>Mucoraceae</taxon>
        <taxon>Mucor</taxon>
    </lineage>
</organism>
<dbReference type="GO" id="GO:0016020">
    <property type="term" value="C:membrane"/>
    <property type="evidence" value="ECO:0007669"/>
    <property type="project" value="TreeGrafter"/>
</dbReference>